<dbReference type="AlphaFoldDB" id="M2NNB9"/>
<dbReference type="Proteomes" id="UP000011761">
    <property type="component" value="Unassembled WGS sequence"/>
</dbReference>
<dbReference type="Pfam" id="PF01177">
    <property type="entry name" value="Asp_Glu_race"/>
    <property type="match status" value="1"/>
</dbReference>
<keyword evidence="3" id="KW-1185">Reference proteome</keyword>
<dbReference type="GeneID" id="19109504"/>
<sequence length="244" mass="26327">MSHPQRSVLIINPNTTQAMTEGLRPLAERLGFPTHYEYFTAPHGVSSINNEDDAVISAQACLPNITDLMQYHDALLVCCYSQHPLVSLLREEIRKQHLDRPCVTGIFEASVATCLQYLNVGEKFGIVSTGQQWEAILGEAVAELLGSDNGKRFAGTETTGLNANELHAVAKSELDLRMKDATKRLLRKGAKAICLGCAGMAGLDEVVRSACVEALGEEGGMQIKIIDGVISGVVFLEGALRSAM</sequence>
<protein>
    <recommendedName>
        <fullName evidence="4">Asp/Glu/hydantoin racemase</fullName>
    </recommendedName>
</protein>
<dbReference type="InterPro" id="IPR052186">
    <property type="entry name" value="Hydantoin_racemase-like"/>
</dbReference>
<dbReference type="GO" id="GO:0047661">
    <property type="term" value="F:amino-acid racemase activity"/>
    <property type="evidence" value="ECO:0007669"/>
    <property type="project" value="InterPro"/>
</dbReference>
<dbReference type="HOGENOM" id="CLU_053002_1_1_1"/>
<dbReference type="KEGG" id="bcom:BAUCODRAFT_181170"/>
<dbReference type="eggNOG" id="ENOG502RZ0H">
    <property type="taxonomic scope" value="Eukaryota"/>
</dbReference>
<organism evidence="2 3">
    <name type="scientific">Baudoinia panamericana (strain UAMH 10762)</name>
    <name type="common">Angels' share fungus</name>
    <name type="synonym">Baudoinia compniacensis (strain UAMH 10762)</name>
    <dbReference type="NCBI Taxonomy" id="717646"/>
    <lineage>
        <taxon>Eukaryota</taxon>
        <taxon>Fungi</taxon>
        <taxon>Dikarya</taxon>
        <taxon>Ascomycota</taxon>
        <taxon>Pezizomycotina</taxon>
        <taxon>Dothideomycetes</taxon>
        <taxon>Dothideomycetidae</taxon>
        <taxon>Mycosphaerellales</taxon>
        <taxon>Teratosphaeriaceae</taxon>
        <taxon>Baudoinia</taxon>
    </lineage>
</organism>
<dbReference type="PANTHER" id="PTHR28047">
    <property type="entry name" value="PROTEIN DCG1"/>
    <property type="match status" value="1"/>
</dbReference>
<dbReference type="PANTHER" id="PTHR28047:SF5">
    <property type="entry name" value="PROTEIN DCG1"/>
    <property type="match status" value="1"/>
</dbReference>
<gene>
    <name evidence="2" type="ORF">BAUCODRAFT_181170</name>
</gene>
<dbReference type="RefSeq" id="XP_007671915.1">
    <property type="nucleotide sequence ID" value="XM_007673725.1"/>
</dbReference>
<reference evidence="2 3" key="1">
    <citation type="journal article" date="2012" name="PLoS Pathog.">
        <title>Diverse lifestyles and strategies of plant pathogenesis encoded in the genomes of eighteen Dothideomycetes fungi.</title>
        <authorList>
            <person name="Ohm R.A."/>
            <person name="Feau N."/>
            <person name="Henrissat B."/>
            <person name="Schoch C.L."/>
            <person name="Horwitz B.A."/>
            <person name="Barry K.W."/>
            <person name="Condon B.J."/>
            <person name="Copeland A.C."/>
            <person name="Dhillon B."/>
            <person name="Glaser F."/>
            <person name="Hesse C.N."/>
            <person name="Kosti I."/>
            <person name="LaButti K."/>
            <person name="Lindquist E.A."/>
            <person name="Lucas S."/>
            <person name="Salamov A.A."/>
            <person name="Bradshaw R.E."/>
            <person name="Ciuffetti L."/>
            <person name="Hamelin R.C."/>
            <person name="Kema G.H.J."/>
            <person name="Lawrence C."/>
            <person name="Scott J.A."/>
            <person name="Spatafora J.W."/>
            <person name="Turgeon B.G."/>
            <person name="de Wit P.J.G.M."/>
            <person name="Zhong S."/>
            <person name="Goodwin S.B."/>
            <person name="Grigoriev I.V."/>
        </authorList>
    </citation>
    <scope>NUCLEOTIDE SEQUENCE [LARGE SCALE GENOMIC DNA]</scope>
    <source>
        <strain evidence="2 3">UAMH 10762</strain>
    </source>
</reference>
<evidence type="ECO:0000313" key="2">
    <source>
        <dbReference type="EMBL" id="EMD00731.1"/>
    </source>
</evidence>
<dbReference type="InterPro" id="IPR015942">
    <property type="entry name" value="Asp/Glu/hydantoin_racemase"/>
</dbReference>
<dbReference type="OMA" id="CAGMSGM"/>
<proteinExistence type="inferred from homology"/>
<evidence type="ECO:0000256" key="1">
    <source>
        <dbReference type="ARBA" id="ARBA00038414"/>
    </source>
</evidence>
<dbReference type="Gene3D" id="3.40.50.12500">
    <property type="match status" value="1"/>
</dbReference>
<evidence type="ECO:0000313" key="3">
    <source>
        <dbReference type="Proteomes" id="UP000011761"/>
    </source>
</evidence>
<name>M2NNB9_BAUPA</name>
<evidence type="ECO:0008006" key="4">
    <source>
        <dbReference type="Google" id="ProtNLM"/>
    </source>
</evidence>
<dbReference type="InterPro" id="IPR053714">
    <property type="entry name" value="Iso_Racemase_Enz_sf"/>
</dbReference>
<dbReference type="EMBL" id="KB445550">
    <property type="protein sequence ID" value="EMD00731.1"/>
    <property type="molecule type" value="Genomic_DNA"/>
</dbReference>
<dbReference type="OrthoDB" id="412018at2759"/>
<accession>M2NNB9</accession>
<comment type="similarity">
    <text evidence="1">Belongs to the HyuE racemase family.</text>
</comment>